<feature type="region of interest" description="Disordered" evidence="1">
    <location>
        <begin position="116"/>
        <end position="150"/>
    </location>
</feature>
<dbReference type="AlphaFoldDB" id="A0A8I3A938"/>
<reference evidence="2" key="1">
    <citation type="submission" date="2021-03" db="EMBL/GenBank/DDBJ databases">
        <title>Evolutionary innovations through gain and loss of genes in the ectomycorrhizal Boletales.</title>
        <authorList>
            <person name="Wu G."/>
            <person name="Miyauchi S."/>
            <person name="Morin E."/>
            <person name="Yang Z.-L."/>
            <person name="Xu J."/>
            <person name="Martin F.M."/>
        </authorList>
    </citation>
    <scope>NUCLEOTIDE SEQUENCE</scope>
    <source>
        <strain evidence="2">BR01</strain>
    </source>
</reference>
<evidence type="ECO:0000313" key="2">
    <source>
        <dbReference type="EMBL" id="KAG6374643.1"/>
    </source>
</evidence>
<evidence type="ECO:0000313" key="3">
    <source>
        <dbReference type="Proteomes" id="UP000683000"/>
    </source>
</evidence>
<gene>
    <name evidence="2" type="ORF">JVT61DRAFT_4008</name>
</gene>
<organism evidence="2 3">
    <name type="scientific">Boletus reticuloceps</name>
    <dbReference type="NCBI Taxonomy" id="495285"/>
    <lineage>
        <taxon>Eukaryota</taxon>
        <taxon>Fungi</taxon>
        <taxon>Dikarya</taxon>
        <taxon>Basidiomycota</taxon>
        <taxon>Agaricomycotina</taxon>
        <taxon>Agaricomycetes</taxon>
        <taxon>Agaricomycetidae</taxon>
        <taxon>Boletales</taxon>
        <taxon>Boletineae</taxon>
        <taxon>Boletaceae</taxon>
        <taxon>Boletoideae</taxon>
        <taxon>Boletus</taxon>
    </lineage>
</organism>
<accession>A0A8I3A938</accession>
<dbReference type="Proteomes" id="UP000683000">
    <property type="component" value="Unassembled WGS sequence"/>
</dbReference>
<sequence>MKLPCLSFKLGPLSVSWSGLGVFRAQTVVGSVEITTEEDLSRCGPLYLVHPWIDFLLDRRPTGSAAEMQPEDSTADHPPLIGDPELPPFTSPSNITSAALPKRMARRFPRFGLSFNGRTARHSQDTGSFSGQPALDTPLPQPPSSLSPKEGHEMRALQVIARLRQPFGALLLTPHPSNVAAYRRVAAESLITVQADEVTPTLLKKLVESVSILDVL</sequence>
<dbReference type="EMBL" id="JAGFBS010000017">
    <property type="protein sequence ID" value="KAG6374643.1"/>
    <property type="molecule type" value="Genomic_DNA"/>
</dbReference>
<name>A0A8I3A938_9AGAM</name>
<keyword evidence="3" id="KW-1185">Reference proteome</keyword>
<protein>
    <submittedName>
        <fullName evidence="2">Uncharacterized protein</fullName>
    </submittedName>
</protein>
<dbReference type="OrthoDB" id="2684694at2759"/>
<comment type="caution">
    <text evidence="2">The sequence shown here is derived from an EMBL/GenBank/DDBJ whole genome shotgun (WGS) entry which is preliminary data.</text>
</comment>
<evidence type="ECO:0000256" key="1">
    <source>
        <dbReference type="SAM" id="MobiDB-lite"/>
    </source>
</evidence>
<proteinExistence type="predicted"/>
<feature type="region of interest" description="Disordered" evidence="1">
    <location>
        <begin position="63"/>
        <end position="82"/>
    </location>
</feature>